<accession>A0A5C3NMS1</accession>
<name>A0A5C3NMS1_9APHY</name>
<sequence length="230" mass="24751">MIGTGGGKKFQFESIHPPYANQPSTDPPPGMERLDYTATNCGQVSLIAEGELPVAWWTDGGAERPANVTYPGESFSNEATEGVHAGLVQTTEAAVMPRLPNRDEKGADSTVSGGEMDIGGLQPMNPIGSAALEGSSSLPSMTAKRQWDKTGPLENRKRRRRDREGPHGVKHTVPPEEGFPPQPIPQEYLRLDKGCDNCTGIDGPDQKGKPGRVPLKAMFDQAYKMRVLGA</sequence>
<feature type="region of interest" description="Disordered" evidence="1">
    <location>
        <begin position="100"/>
        <end position="188"/>
    </location>
</feature>
<dbReference type="Proteomes" id="UP000308197">
    <property type="component" value="Unassembled WGS sequence"/>
</dbReference>
<evidence type="ECO:0000313" key="3">
    <source>
        <dbReference type="Proteomes" id="UP000308197"/>
    </source>
</evidence>
<feature type="region of interest" description="Disordered" evidence="1">
    <location>
        <begin position="1"/>
        <end position="35"/>
    </location>
</feature>
<dbReference type="InParanoid" id="A0A5C3NMS1"/>
<evidence type="ECO:0000256" key="1">
    <source>
        <dbReference type="SAM" id="MobiDB-lite"/>
    </source>
</evidence>
<organism evidence="2 3">
    <name type="scientific">Polyporus arcularius HHB13444</name>
    <dbReference type="NCBI Taxonomy" id="1314778"/>
    <lineage>
        <taxon>Eukaryota</taxon>
        <taxon>Fungi</taxon>
        <taxon>Dikarya</taxon>
        <taxon>Basidiomycota</taxon>
        <taxon>Agaricomycotina</taxon>
        <taxon>Agaricomycetes</taxon>
        <taxon>Polyporales</taxon>
        <taxon>Polyporaceae</taxon>
        <taxon>Polyporus</taxon>
    </lineage>
</organism>
<evidence type="ECO:0000313" key="2">
    <source>
        <dbReference type="EMBL" id="TFK78525.1"/>
    </source>
</evidence>
<gene>
    <name evidence="2" type="ORF">K466DRAFT_570783</name>
</gene>
<proteinExistence type="predicted"/>
<dbReference type="EMBL" id="ML212480">
    <property type="protein sequence ID" value="TFK78525.1"/>
    <property type="molecule type" value="Genomic_DNA"/>
</dbReference>
<keyword evidence="3" id="KW-1185">Reference proteome</keyword>
<protein>
    <submittedName>
        <fullName evidence="2">Uncharacterized protein</fullName>
    </submittedName>
</protein>
<dbReference type="AlphaFoldDB" id="A0A5C3NMS1"/>
<reference evidence="2 3" key="1">
    <citation type="journal article" date="2019" name="Nat. Ecol. Evol.">
        <title>Megaphylogeny resolves global patterns of mushroom evolution.</title>
        <authorList>
            <person name="Varga T."/>
            <person name="Krizsan K."/>
            <person name="Foldi C."/>
            <person name="Dima B."/>
            <person name="Sanchez-Garcia M."/>
            <person name="Sanchez-Ramirez S."/>
            <person name="Szollosi G.J."/>
            <person name="Szarkandi J.G."/>
            <person name="Papp V."/>
            <person name="Albert L."/>
            <person name="Andreopoulos W."/>
            <person name="Angelini C."/>
            <person name="Antonin V."/>
            <person name="Barry K.W."/>
            <person name="Bougher N.L."/>
            <person name="Buchanan P."/>
            <person name="Buyck B."/>
            <person name="Bense V."/>
            <person name="Catcheside P."/>
            <person name="Chovatia M."/>
            <person name="Cooper J."/>
            <person name="Damon W."/>
            <person name="Desjardin D."/>
            <person name="Finy P."/>
            <person name="Geml J."/>
            <person name="Haridas S."/>
            <person name="Hughes K."/>
            <person name="Justo A."/>
            <person name="Karasinski D."/>
            <person name="Kautmanova I."/>
            <person name="Kiss B."/>
            <person name="Kocsube S."/>
            <person name="Kotiranta H."/>
            <person name="LaButti K.M."/>
            <person name="Lechner B.E."/>
            <person name="Liimatainen K."/>
            <person name="Lipzen A."/>
            <person name="Lukacs Z."/>
            <person name="Mihaltcheva S."/>
            <person name="Morgado L.N."/>
            <person name="Niskanen T."/>
            <person name="Noordeloos M.E."/>
            <person name="Ohm R.A."/>
            <person name="Ortiz-Santana B."/>
            <person name="Ovrebo C."/>
            <person name="Racz N."/>
            <person name="Riley R."/>
            <person name="Savchenko A."/>
            <person name="Shiryaev A."/>
            <person name="Soop K."/>
            <person name="Spirin V."/>
            <person name="Szebenyi C."/>
            <person name="Tomsovsky M."/>
            <person name="Tulloss R.E."/>
            <person name="Uehling J."/>
            <person name="Grigoriev I.V."/>
            <person name="Vagvolgyi C."/>
            <person name="Papp T."/>
            <person name="Martin F.M."/>
            <person name="Miettinen O."/>
            <person name="Hibbett D.S."/>
            <person name="Nagy L.G."/>
        </authorList>
    </citation>
    <scope>NUCLEOTIDE SEQUENCE [LARGE SCALE GENOMIC DNA]</scope>
    <source>
        <strain evidence="2 3">HHB13444</strain>
    </source>
</reference>